<keyword evidence="6 8" id="KW-1133">Transmembrane helix</keyword>
<dbReference type="PRINTS" id="PR00164">
    <property type="entry name" value="ABC2TRNSPORT"/>
</dbReference>
<reference evidence="10" key="1">
    <citation type="submission" date="2022-04" db="EMBL/GenBank/DDBJ databases">
        <authorList>
            <person name="Criscuolo A."/>
        </authorList>
    </citation>
    <scope>NUCLEOTIDE SEQUENCE</scope>
    <source>
        <strain evidence="10">CIP111895</strain>
    </source>
</reference>
<dbReference type="InterPro" id="IPR000412">
    <property type="entry name" value="ABC_2_transport"/>
</dbReference>
<feature type="transmembrane region" description="Helical" evidence="8">
    <location>
        <begin position="21"/>
        <end position="41"/>
    </location>
</feature>
<feature type="transmembrane region" description="Helical" evidence="8">
    <location>
        <begin position="354"/>
        <end position="372"/>
    </location>
</feature>
<dbReference type="PROSITE" id="PS51012">
    <property type="entry name" value="ABC_TM2"/>
    <property type="match status" value="1"/>
</dbReference>
<comment type="subcellular location">
    <subcellularLocation>
        <location evidence="1 8">Cell membrane</location>
        <topology evidence="1 8">Multi-pass membrane protein</topology>
    </subcellularLocation>
</comment>
<evidence type="ECO:0000256" key="1">
    <source>
        <dbReference type="ARBA" id="ARBA00004651"/>
    </source>
</evidence>
<gene>
    <name evidence="10" type="primary">lnrN_2</name>
    <name evidence="10" type="ORF">BACCIP111895_02340</name>
</gene>
<dbReference type="PANTHER" id="PTHR30294">
    <property type="entry name" value="MEMBRANE COMPONENT OF ABC TRANSPORTER YHHJ-RELATED"/>
    <property type="match status" value="1"/>
</dbReference>
<keyword evidence="7 8" id="KW-0472">Membrane</keyword>
<feature type="transmembrane region" description="Helical" evidence="8">
    <location>
        <begin position="262"/>
        <end position="287"/>
    </location>
</feature>
<evidence type="ECO:0000259" key="9">
    <source>
        <dbReference type="PROSITE" id="PS51012"/>
    </source>
</evidence>
<evidence type="ECO:0000256" key="4">
    <source>
        <dbReference type="ARBA" id="ARBA00022475"/>
    </source>
</evidence>
<feature type="transmembrane region" description="Helical" evidence="8">
    <location>
        <begin position="228"/>
        <end position="256"/>
    </location>
</feature>
<comment type="caution">
    <text evidence="10">The sequence shown here is derived from an EMBL/GenBank/DDBJ whole genome shotgun (WGS) entry which is preliminary data.</text>
</comment>
<protein>
    <recommendedName>
        <fullName evidence="8">Transport permease protein</fullName>
    </recommendedName>
</protein>
<dbReference type="InterPro" id="IPR013525">
    <property type="entry name" value="ABC2_TM"/>
</dbReference>
<comment type="similarity">
    <text evidence="2 8">Belongs to the ABC-2 integral membrane protein family.</text>
</comment>
<evidence type="ECO:0000256" key="6">
    <source>
        <dbReference type="ARBA" id="ARBA00022989"/>
    </source>
</evidence>
<evidence type="ECO:0000256" key="2">
    <source>
        <dbReference type="ARBA" id="ARBA00007783"/>
    </source>
</evidence>
<dbReference type="Proteomes" id="UP000838308">
    <property type="component" value="Unassembled WGS sequence"/>
</dbReference>
<dbReference type="InterPro" id="IPR051449">
    <property type="entry name" value="ABC-2_transporter_component"/>
</dbReference>
<accession>A0ABN8KNL0</accession>
<evidence type="ECO:0000256" key="3">
    <source>
        <dbReference type="ARBA" id="ARBA00022448"/>
    </source>
</evidence>
<evidence type="ECO:0000313" key="11">
    <source>
        <dbReference type="Proteomes" id="UP000838308"/>
    </source>
</evidence>
<evidence type="ECO:0000256" key="8">
    <source>
        <dbReference type="RuleBase" id="RU361157"/>
    </source>
</evidence>
<evidence type="ECO:0000256" key="5">
    <source>
        <dbReference type="ARBA" id="ARBA00022692"/>
    </source>
</evidence>
<dbReference type="Gene3D" id="3.40.1710.10">
    <property type="entry name" value="abc type-2 transporter like domain"/>
    <property type="match status" value="1"/>
</dbReference>
<proteinExistence type="inferred from homology"/>
<dbReference type="EMBL" id="CALBWS010000013">
    <property type="protein sequence ID" value="CAH2715156.1"/>
    <property type="molecule type" value="Genomic_DNA"/>
</dbReference>
<name>A0ABN8KNL0_9BACI</name>
<feature type="transmembrane region" description="Helical" evidence="8">
    <location>
        <begin position="185"/>
        <end position="207"/>
    </location>
</feature>
<keyword evidence="5 8" id="KW-0812">Transmembrane</keyword>
<sequence>MRKIWTIVTLRLKEFFKSPGVLVLMFVMPALFSWIFGGIAVNSEQNKPIVNVVLRDSNVSSEIFNLLKQDHHYEWKKATRQQAEKNVSSQDVAAAVVIPDDIGQRITDKQPLLDIIVQRKNENYLALSSHLEGTAVLVLRSYQATSELDAAAFPKVLETITSNKGVIVEKQTIQKDTKTNVEVNLMFVGFAIMFMMFGLSGAASTILDERIGGTWGRLMIAPASKLQISLGYLLSYFFMGWIQFAVLMVTMNLLFATSWGKLTYLIPFASLVILSVVGFGLMIAGLVKTKQQAGAVSAILVVSTCMLGGVYWPIDIVPDIMQKIALFVPQSWAMSGFKEIISGSLHAGTLIKDSAALLGFSSLFFFIGLKGMKFE</sequence>
<dbReference type="InterPro" id="IPR047817">
    <property type="entry name" value="ABC2_TM_bact-type"/>
</dbReference>
<feature type="transmembrane region" description="Helical" evidence="8">
    <location>
        <begin position="294"/>
        <end position="314"/>
    </location>
</feature>
<evidence type="ECO:0000256" key="7">
    <source>
        <dbReference type="ARBA" id="ARBA00023136"/>
    </source>
</evidence>
<dbReference type="Pfam" id="PF12698">
    <property type="entry name" value="ABC2_membrane_3"/>
    <property type="match status" value="1"/>
</dbReference>
<feature type="domain" description="ABC transmembrane type-2" evidence="9">
    <location>
        <begin position="150"/>
        <end position="375"/>
    </location>
</feature>
<keyword evidence="3 8" id="KW-0813">Transport</keyword>
<organism evidence="10 11">
    <name type="scientific">Neobacillus rhizosphaerae</name>
    <dbReference type="NCBI Taxonomy" id="2880965"/>
    <lineage>
        <taxon>Bacteria</taxon>
        <taxon>Bacillati</taxon>
        <taxon>Bacillota</taxon>
        <taxon>Bacilli</taxon>
        <taxon>Bacillales</taxon>
        <taxon>Bacillaceae</taxon>
        <taxon>Neobacillus</taxon>
    </lineage>
</organism>
<evidence type="ECO:0000313" key="10">
    <source>
        <dbReference type="EMBL" id="CAH2715156.1"/>
    </source>
</evidence>
<dbReference type="RefSeq" id="WP_248735449.1">
    <property type="nucleotide sequence ID" value="NZ_CALBWS010000013.1"/>
</dbReference>
<dbReference type="PANTHER" id="PTHR30294:SF45">
    <property type="entry name" value="LINEARMYCIN RESISTANCE PERMEASE PROTEIN LNRN"/>
    <property type="match status" value="1"/>
</dbReference>
<keyword evidence="11" id="KW-1185">Reference proteome</keyword>
<keyword evidence="4 8" id="KW-1003">Cell membrane</keyword>